<dbReference type="InterPro" id="IPR005225">
    <property type="entry name" value="Small_GTP-bd"/>
</dbReference>
<dbReference type="Gene3D" id="3.30.450.30">
    <property type="entry name" value="Dynein light chain 2a, cytoplasmic"/>
    <property type="match status" value="1"/>
</dbReference>
<dbReference type="InterPro" id="IPR027417">
    <property type="entry name" value="P-loop_NTPase"/>
</dbReference>
<keyword evidence="1" id="KW-0547">Nucleotide-binding</keyword>
<dbReference type="SUPFAM" id="SSF103196">
    <property type="entry name" value="Roadblock/LC7 domain"/>
    <property type="match status" value="1"/>
</dbReference>
<evidence type="ECO:0000313" key="2">
    <source>
        <dbReference type="EMBL" id="KKM77312.1"/>
    </source>
</evidence>
<dbReference type="GO" id="GO:0005525">
    <property type="term" value="F:GTP binding"/>
    <property type="evidence" value="ECO:0007669"/>
    <property type="project" value="InterPro"/>
</dbReference>
<dbReference type="PROSITE" id="PS51420">
    <property type="entry name" value="RHO"/>
    <property type="match status" value="1"/>
</dbReference>
<accession>A0A0F9N7B0</accession>
<protein>
    <submittedName>
        <fullName evidence="2">Uncharacterized protein</fullName>
    </submittedName>
</protein>
<dbReference type="CDD" id="cd00154">
    <property type="entry name" value="Rab"/>
    <property type="match status" value="1"/>
</dbReference>
<dbReference type="SMART" id="SM00174">
    <property type="entry name" value="RHO"/>
    <property type="match status" value="1"/>
</dbReference>
<dbReference type="FunFam" id="3.40.50.300:FF:001329">
    <property type="entry name" value="Small GTP-binding protein, putative"/>
    <property type="match status" value="1"/>
</dbReference>
<proteinExistence type="predicted"/>
<gene>
    <name evidence="2" type="ORF">LCGC14_1371350</name>
</gene>
<dbReference type="SUPFAM" id="SSF52540">
    <property type="entry name" value="P-loop containing nucleoside triphosphate hydrolases"/>
    <property type="match status" value="1"/>
</dbReference>
<dbReference type="PANTHER" id="PTHR47978">
    <property type="match status" value="1"/>
</dbReference>
<dbReference type="EMBL" id="LAZR01008663">
    <property type="protein sequence ID" value="KKM77312.1"/>
    <property type="molecule type" value="Genomic_DNA"/>
</dbReference>
<dbReference type="InterPro" id="IPR001806">
    <property type="entry name" value="Small_GTPase"/>
</dbReference>
<dbReference type="SMART" id="SM00176">
    <property type="entry name" value="RAN"/>
    <property type="match status" value="1"/>
</dbReference>
<dbReference type="SMART" id="SM00177">
    <property type="entry name" value="ARF"/>
    <property type="match status" value="1"/>
</dbReference>
<sequence length="521" mass="60285">MSITKDHYFKKLLRNFLEIDESIEAIIISDEQGFVISGEKRKNIDMELVSVLTGLINPVLETIRNEFAFKKLGTASFDTEKNRLLFISIDENLILSIILSTFALIDKISPYAYFLAEKIAQILNMKEGELIQISIPNFEIGLETSNEPTRIEEQIYQMKLDSGTSYQFKFIIIGDHKVGKTSIVRRFAEGKFSHDYRATIGLNILSHSIEFYGNQINISLWDVGAQDYFKRLRKTYYLGVQAAFIAFDLTNRQSYDDIKKWYKELEDFIGDKEIRVVIVGNKSDLKNQRVVKYQEGVQIVKELSDKQTFMLSYIETSALTGENVEDAFKLIAYNYIVKSKKENEEILKEKLMSKINSVLSKKDKLTLSFITETAFWSPGLQIITEVNKLSGSQKLEDRGDTKLYEYSNGLVIKNFLYDTVDLSDSDGVFVIFDARWKGRIELVWRDVVIKIINSLSENKVALVGIRVSEKSDWSKIMEELNVYEYLEQKAISLLFFKITSEFRFKIYEQIELMLNILISLE</sequence>
<dbReference type="PROSITE" id="PS51419">
    <property type="entry name" value="RAB"/>
    <property type="match status" value="1"/>
</dbReference>
<comment type="caution">
    <text evidence="2">The sequence shown here is derived from an EMBL/GenBank/DDBJ whole genome shotgun (WGS) entry which is preliminary data.</text>
</comment>
<dbReference type="AlphaFoldDB" id="A0A0F9N7B0"/>
<dbReference type="GO" id="GO:0003924">
    <property type="term" value="F:GTPase activity"/>
    <property type="evidence" value="ECO:0007669"/>
    <property type="project" value="InterPro"/>
</dbReference>
<organism evidence="2">
    <name type="scientific">marine sediment metagenome</name>
    <dbReference type="NCBI Taxonomy" id="412755"/>
    <lineage>
        <taxon>unclassified sequences</taxon>
        <taxon>metagenomes</taxon>
        <taxon>ecological metagenomes</taxon>
    </lineage>
</organism>
<dbReference type="PROSITE" id="PS51421">
    <property type="entry name" value="RAS"/>
    <property type="match status" value="1"/>
</dbReference>
<name>A0A0F9N7B0_9ZZZZ</name>
<dbReference type="SMART" id="SM00175">
    <property type="entry name" value="RAB"/>
    <property type="match status" value="1"/>
</dbReference>
<dbReference type="SMART" id="SM00173">
    <property type="entry name" value="RAS"/>
    <property type="match status" value="1"/>
</dbReference>
<evidence type="ECO:0000256" key="1">
    <source>
        <dbReference type="ARBA" id="ARBA00022741"/>
    </source>
</evidence>
<dbReference type="PROSITE" id="PS51417">
    <property type="entry name" value="ARF"/>
    <property type="match status" value="1"/>
</dbReference>
<dbReference type="NCBIfam" id="TIGR00231">
    <property type="entry name" value="small_GTP"/>
    <property type="match status" value="1"/>
</dbReference>
<reference evidence="2" key="1">
    <citation type="journal article" date="2015" name="Nature">
        <title>Complex archaea that bridge the gap between prokaryotes and eukaryotes.</title>
        <authorList>
            <person name="Spang A."/>
            <person name="Saw J.H."/>
            <person name="Jorgensen S.L."/>
            <person name="Zaremba-Niedzwiedzka K."/>
            <person name="Martijn J."/>
            <person name="Lind A.E."/>
            <person name="van Eijk R."/>
            <person name="Schleper C."/>
            <person name="Guy L."/>
            <person name="Ettema T.J."/>
        </authorList>
    </citation>
    <scope>NUCLEOTIDE SEQUENCE</scope>
</reference>
<dbReference type="Gene3D" id="3.40.50.300">
    <property type="entry name" value="P-loop containing nucleotide triphosphate hydrolases"/>
    <property type="match status" value="1"/>
</dbReference>
<dbReference type="PRINTS" id="PR00449">
    <property type="entry name" value="RASTRNSFRMNG"/>
</dbReference>
<dbReference type="Pfam" id="PF00071">
    <property type="entry name" value="Ras"/>
    <property type="match status" value="1"/>
</dbReference>